<evidence type="ECO:0000259" key="4">
    <source>
        <dbReference type="PROSITE" id="PS51210"/>
    </source>
</evidence>
<dbReference type="InterPro" id="IPR016035">
    <property type="entry name" value="Acyl_Trfase/lysoPLipase"/>
</dbReference>
<dbReference type="GO" id="GO:0005829">
    <property type="term" value="C:cytosol"/>
    <property type="evidence" value="ECO:0007669"/>
    <property type="project" value="TreeGrafter"/>
</dbReference>
<dbReference type="AlphaFoldDB" id="A0A3B3W270"/>
<keyword evidence="2 3" id="KW-0443">Lipid metabolism</keyword>
<evidence type="ECO:0000256" key="2">
    <source>
        <dbReference type="ARBA" id="ARBA00023098"/>
    </source>
</evidence>
<dbReference type="PANTHER" id="PTHR10728">
    <property type="entry name" value="CYTOSOLIC PHOSPHOLIPASE A2"/>
    <property type="match status" value="1"/>
</dbReference>
<evidence type="ECO:0000313" key="6">
    <source>
        <dbReference type="Proteomes" id="UP000261500"/>
    </source>
</evidence>
<evidence type="ECO:0000256" key="1">
    <source>
        <dbReference type="ARBA" id="ARBA00022801"/>
    </source>
</evidence>
<dbReference type="GO" id="GO:0005635">
    <property type="term" value="C:nuclear envelope"/>
    <property type="evidence" value="ECO:0007669"/>
    <property type="project" value="TreeGrafter"/>
</dbReference>
<dbReference type="PROSITE" id="PS51210">
    <property type="entry name" value="PLA2C"/>
    <property type="match status" value="1"/>
</dbReference>
<keyword evidence="3" id="KW-0442">Lipid degradation</keyword>
<feature type="domain" description="PLA2c" evidence="4">
    <location>
        <begin position="4"/>
        <end position="462"/>
    </location>
</feature>
<dbReference type="GO" id="GO:0005544">
    <property type="term" value="F:calcium-dependent phospholipid binding"/>
    <property type="evidence" value="ECO:0007669"/>
    <property type="project" value="TreeGrafter"/>
</dbReference>
<dbReference type="Gene3D" id="3.40.1090.10">
    <property type="entry name" value="Cytosolic phospholipase A2 catalytic domain"/>
    <property type="match status" value="1"/>
</dbReference>
<dbReference type="Proteomes" id="UP000261500">
    <property type="component" value="Unplaced"/>
</dbReference>
<dbReference type="GeneTree" id="ENSGT01030000234606"/>
<dbReference type="SMART" id="SM00022">
    <property type="entry name" value="PLAc"/>
    <property type="match status" value="1"/>
</dbReference>
<evidence type="ECO:0000256" key="3">
    <source>
        <dbReference type="PROSITE-ProRule" id="PRU00555"/>
    </source>
</evidence>
<organism evidence="5 6">
    <name type="scientific">Poecilia latipinna</name>
    <name type="common">sailfin molly</name>
    <dbReference type="NCBI Taxonomy" id="48699"/>
    <lineage>
        <taxon>Eukaryota</taxon>
        <taxon>Metazoa</taxon>
        <taxon>Chordata</taxon>
        <taxon>Craniata</taxon>
        <taxon>Vertebrata</taxon>
        <taxon>Euteleostomi</taxon>
        <taxon>Actinopterygii</taxon>
        <taxon>Neopterygii</taxon>
        <taxon>Teleostei</taxon>
        <taxon>Neoteleostei</taxon>
        <taxon>Acanthomorphata</taxon>
        <taxon>Ovalentaria</taxon>
        <taxon>Atherinomorphae</taxon>
        <taxon>Cyprinodontiformes</taxon>
        <taxon>Poeciliidae</taxon>
        <taxon>Poeciliinae</taxon>
        <taxon>Poecilia</taxon>
    </lineage>
</organism>
<dbReference type="SUPFAM" id="SSF52151">
    <property type="entry name" value="FabD/lysophospholipase-like"/>
    <property type="match status" value="1"/>
</dbReference>
<evidence type="ECO:0000313" key="5">
    <source>
        <dbReference type="Ensembl" id="ENSPLAP00000031039.1"/>
    </source>
</evidence>
<dbReference type="GO" id="GO:0046475">
    <property type="term" value="P:glycerophospholipid catabolic process"/>
    <property type="evidence" value="ECO:0007669"/>
    <property type="project" value="TreeGrafter"/>
</dbReference>
<dbReference type="GO" id="GO:0005509">
    <property type="term" value="F:calcium ion binding"/>
    <property type="evidence" value="ECO:0007669"/>
    <property type="project" value="TreeGrafter"/>
</dbReference>
<reference evidence="5" key="1">
    <citation type="submission" date="2025-08" db="UniProtKB">
        <authorList>
            <consortium name="Ensembl"/>
        </authorList>
    </citation>
    <scope>IDENTIFICATION</scope>
</reference>
<dbReference type="STRING" id="48699.ENSPLAP00000031039"/>
<keyword evidence="6" id="KW-1185">Reference proteome</keyword>
<dbReference type="Ensembl" id="ENSPLAT00000027520.1">
    <property type="protein sequence ID" value="ENSPLAP00000031039.1"/>
    <property type="gene ID" value="ENSPLAG00000022743.1"/>
</dbReference>
<protein>
    <submittedName>
        <fullName evidence="5">Phospholipase A2 group IVC</fullName>
    </submittedName>
</protein>
<dbReference type="InterPro" id="IPR002642">
    <property type="entry name" value="LysoPLipase_cat_dom"/>
</dbReference>
<sequence>PVINCFQETIHHSSSLCAGEQQYIDRRKEIVLQALNNLQINCNEDLVPHIALAASGGGQRAAVSLIGFLYQLEKEAMLDTLLYIGGVSGSTWSMAFLYNDPQWSSNMDEAVSKLSGPGVELEHAVAWLAEQSKEEHFSLTDIWGVLTSAGIMKQLDKRHLSEEASRNATNPYPIYCALEKYCKWFEVSPHEAGFTELNFFVETSLLGSKFHNRELIEKKPEMDMIRLQGELYNHCAVYPNSTVITMPIFRIPQLQKKDKFNLTKLCFCVFSLVSFLTKQVLPLILKWEWGTTSNFLYQFQNDSVPDCLQTKEEFHLIDAGLLINMAYPSFLGEKRDIDLIIAPESSAGTMFEVNYAAEVNKPFPQIDDKILEESNWPKDCYVFEGKEKEPTIIYMPLFNQQNCKGLICQERMKEFATFRLPYSEEKINFLLETAKTNMKNNKEIVLREMRKAVLRRMRKMSG</sequence>
<name>A0A3B3W270_9TELE</name>
<dbReference type="PANTHER" id="PTHR10728:SF39">
    <property type="entry name" value="CYTOSOLIC PHOSPHOLIPASE A2 GAMMA"/>
    <property type="match status" value="1"/>
</dbReference>
<dbReference type="GO" id="GO:0047498">
    <property type="term" value="F:calcium-dependent phospholipase A2 activity"/>
    <property type="evidence" value="ECO:0007669"/>
    <property type="project" value="TreeGrafter"/>
</dbReference>
<reference evidence="5" key="2">
    <citation type="submission" date="2025-09" db="UniProtKB">
        <authorList>
            <consortium name="Ensembl"/>
        </authorList>
    </citation>
    <scope>IDENTIFICATION</scope>
</reference>
<dbReference type="Pfam" id="PF01735">
    <property type="entry name" value="PLA2_B"/>
    <property type="match status" value="1"/>
</dbReference>
<keyword evidence="1 3" id="KW-0378">Hydrolase</keyword>
<proteinExistence type="predicted"/>
<accession>A0A3B3W270</accession>
<dbReference type="GO" id="GO:0005654">
    <property type="term" value="C:nucleoplasm"/>
    <property type="evidence" value="ECO:0007669"/>
    <property type="project" value="TreeGrafter"/>
</dbReference>